<keyword evidence="1" id="KW-0812">Transmembrane</keyword>
<proteinExistence type="predicted"/>
<comment type="caution">
    <text evidence="2">The sequence shown here is derived from an EMBL/GenBank/DDBJ whole genome shotgun (WGS) entry which is preliminary data.</text>
</comment>
<dbReference type="Pfam" id="PF06966">
    <property type="entry name" value="DUF1295"/>
    <property type="match status" value="1"/>
</dbReference>
<evidence type="ECO:0000313" key="3">
    <source>
        <dbReference type="Proteomes" id="UP000186922"/>
    </source>
</evidence>
<dbReference type="EMBL" id="BDGG01000003">
    <property type="protein sequence ID" value="GAU96201.1"/>
    <property type="molecule type" value="Genomic_DNA"/>
</dbReference>
<organism evidence="2 3">
    <name type="scientific">Ramazzottius varieornatus</name>
    <name type="common">Water bear</name>
    <name type="synonym">Tardigrade</name>
    <dbReference type="NCBI Taxonomy" id="947166"/>
    <lineage>
        <taxon>Eukaryota</taxon>
        <taxon>Metazoa</taxon>
        <taxon>Ecdysozoa</taxon>
        <taxon>Tardigrada</taxon>
        <taxon>Eutardigrada</taxon>
        <taxon>Parachela</taxon>
        <taxon>Hypsibioidea</taxon>
        <taxon>Ramazzottiidae</taxon>
        <taxon>Ramazzottius</taxon>
    </lineage>
</organism>
<dbReference type="Proteomes" id="UP000186922">
    <property type="component" value="Unassembled WGS sequence"/>
</dbReference>
<accession>A0A1D1V3A2</accession>
<sequence>MLVSAVLKYEKIKHCSGGTTFFLLALVNLLTSQTFYPRQLMVSCLVCIWALRLAVYLMIRAYSVEASHKISVAFAVDADPRQPPNTVLHRVVFWMVQIVWISVVSLPVILVSLDYRPSQKLHAECVKFT</sequence>
<protein>
    <submittedName>
        <fullName evidence="2">Uncharacterized protein</fullName>
    </submittedName>
</protein>
<evidence type="ECO:0000313" key="2">
    <source>
        <dbReference type="EMBL" id="GAU96201.1"/>
    </source>
</evidence>
<dbReference type="PANTHER" id="PTHR32251">
    <property type="entry name" value="3-OXO-5-ALPHA-STEROID 4-DEHYDROGENASE"/>
    <property type="match status" value="1"/>
</dbReference>
<feature type="transmembrane region" description="Helical" evidence="1">
    <location>
        <begin position="12"/>
        <end position="30"/>
    </location>
</feature>
<evidence type="ECO:0000256" key="1">
    <source>
        <dbReference type="SAM" id="Phobius"/>
    </source>
</evidence>
<keyword evidence="1" id="KW-1133">Transmembrane helix</keyword>
<feature type="transmembrane region" description="Helical" evidence="1">
    <location>
        <begin position="36"/>
        <end position="59"/>
    </location>
</feature>
<reference evidence="2 3" key="1">
    <citation type="journal article" date="2016" name="Nat. Commun.">
        <title>Extremotolerant tardigrade genome and improved radiotolerance of human cultured cells by tardigrade-unique protein.</title>
        <authorList>
            <person name="Hashimoto T."/>
            <person name="Horikawa D.D."/>
            <person name="Saito Y."/>
            <person name="Kuwahara H."/>
            <person name="Kozuka-Hata H."/>
            <person name="Shin-I T."/>
            <person name="Minakuchi Y."/>
            <person name="Ohishi K."/>
            <person name="Motoyama A."/>
            <person name="Aizu T."/>
            <person name="Enomoto A."/>
            <person name="Kondo K."/>
            <person name="Tanaka S."/>
            <person name="Hara Y."/>
            <person name="Koshikawa S."/>
            <person name="Sagara H."/>
            <person name="Miura T."/>
            <person name="Yokobori S."/>
            <person name="Miyagawa K."/>
            <person name="Suzuki Y."/>
            <person name="Kubo T."/>
            <person name="Oyama M."/>
            <person name="Kohara Y."/>
            <person name="Fujiyama A."/>
            <person name="Arakawa K."/>
            <person name="Katayama T."/>
            <person name="Toyoda A."/>
            <person name="Kunieda T."/>
        </authorList>
    </citation>
    <scope>NUCLEOTIDE SEQUENCE [LARGE SCALE GENOMIC DNA]</scope>
    <source>
        <strain evidence="2 3">YOKOZUNA-1</strain>
    </source>
</reference>
<dbReference type="OrthoDB" id="67965at2759"/>
<dbReference type="InterPro" id="IPR010721">
    <property type="entry name" value="UstE-like"/>
</dbReference>
<feature type="transmembrane region" description="Helical" evidence="1">
    <location>
        <begin position="91"/>
        <end position="113"/>
    </location>
</feature>
<dbReference type="PANTHER" id="PTHR32251:SF17">
    <property type="entry name" value="STEROID 5-ALPHA REDUCTASE C-TERMINAL DOMAIN-CONTAINING PROTEIN"/>
    <property type="match status" value="1"/>
</dbReference>
<gene>
    <name evidence="2" type="primary">RvY_07682</name>
    <name evidence="2" type="synonym">RvY_07682.3</name>
    <name evidence="2" type="ORF">RvY_07682-3</name>
</gene>
<keyword evidence="3" id="KW-1185">Reference proteome</keyword>
<name>A0A1D1V3A2_RAMVA</name>
<dbReference type="AlphaFoldDB" id="A0A1D1V3A2"/>
<dbReference type="GO" id="GO:0016020">
    <property type="term" value="C:membrane"/>
    <property type="evidence" value="ECO:0007669"/>
    <property type="project" value="TreeGrafter"/>
</dbReference>
<keyword evidence="1" id="KW-0472">Membrane</keyword>